<dbReference type="InterPro" id="IPR038377">
    <property type="entry name" value="Na/Glc_symporter_sf"/>
</dbReference>
<comment type="similarity">
    <text evidence="2 13">Belongs to the sodium:solute symporter (SSF) (TC 2.A.21) family.</text>
</comment>
<comment type="caution">
    <text evidence="15">The sequence shown here is derived from an EMBL/GenBank/DDBJ whole genome shotgun (WGS) entry which is preliminary data.</text>
</comment>
<dbReference type="PROSITE" id="PS00457">
    <property type="entry name" value="NA_SOLUT_SYMP_2"/>
    <property type="match status" value="1"/>
</dbReference>
<name>A0A9X2DR17_9BACI</name>
<evidence type="ECO:0000256" key="6">
    <source>
        <dbReference type="ARBA" id="ARBA00022847"/>
    </source>
</evidence>
<keyword evidence="3 14" id="KW-0813">Transport</keyword>
<feature type="transmembrane region" description="Helical" evidence="14">
    <location>
        <begin position="162"/>
        <end position="183"/>
    </location>
</feature>
<evidence type="ECO:0000313" key="16">
    <source>
        <dbReference type="Proteomes" id="UP001139179"/>
    </source>
</evidence>
<dbReference type="AlphaFoldDB" id="A0A9X2DR17"/>
<dbReference type="InterPro" id="IPR050277">
    <property type="entry name" value="Sodium:Solute_Symporter"/>
</dbReference>
<feature type="transmembrane region" description="Helical" evidence="14">
    <location>
        <begin position="465"/>
        <end position="482"/>
    </location>
</feature>
<feature type="transmembrane region" description="Helical" evidence="14">
    <location>
        <begin position="227"/>
        <end position="247"/>
    </location>
</feature>
<evidence type="ECO:0000256" key="10">
    <source>
        <dbReference type="ARBA" id="ARBA00023136"/>
    </source>
</evidence>
<evidence type="ECO:0000256" key="9">
    <source>
        <dbReference type="ARBA" id="ARBA00023065"/>
    </source>
</evidence>
<evidence type="ECO:0000256" key="5">
    <source>
        <dbReference type="ARBA" id="ARBA00022692"/>
    </source>
</evidence>
<dbReference type="PANTHER" id="PTHR48086">
    <property type="entry name" value="SODIUM/PROLINE SYMPORTER-RELATED"/>
    <property type="match status" value="1"/>
</dbReference>
<dbReference type="NCBIfam" id="TIGR02121">
    <property type="entry name" value="Na_Pro_sym"/>
    <property type="match status" value="1"/>
</dbReference>
<feature type="transmembrane region" description="Helical" evidence="14">
    <location>
        <begin position="428"/>
        <end position="445"/>
    </location>
</feature>
<evidence type="ECO:0000256" key="11">
    <source>
        <dbReference type="ARBA" id="ARBA00023201"/>
    </source>
</evidence>
<keyword evidence="16" id="KW-1185">Reference proteome</keyword>
<dbReference type="GO" id="GO:0005886">
    <property type="term" value="C:plasma membrane"/>
    <property type="evidence" value="ECO:0007669"/>
    <property type="project" value="UniProtKB-SubCell"/>
</dbReference>
<dbReference type="GO" id="GO:0015193">
    <property type="term" value="F:L-proline transmembrane transporter activity"/>
    <property type="evidence" value="ECO:0007669"/>
    <property type="project" value="TreeGrafter"/>
</dbReference>
<keyword evidence="7 14" id="KW-1133">Transmembrane helix</keyword>
<evidence type="ECO:0000256" key="13">
    <source>
        <dbReference type="RuleBase" id="RU362091"/>
    </source>
</evidence>
<evidence type="ECO:0000313" key="15">
    <source>
        <dbReference type="EMBL" id="MCM3715494.1"/>
    </source>
</evidence>
<keyword evidence="14" id="KW-0029">Amino-acid transport</keyword>
<keyword evidence="5 14" id="KW-0812">Transmembrane</keyword>
<dbReference type="PANTHER" id="PTHR48086:SF3">
    <property type="entry name" value="SODIUM_PROLINE SYMPORTER"/>
    <property type="match status" value="1"/>
</dbReference>
<protein>
    <recommendedName>
        <fullName evidence="14">Sodium/proline symporter</fullName>
    </recommendedName>
    <alternativeName>
        <fullName evidence="14">Proline permease</fullName>
    </alternativeName>
</protein>
<organism evidence="15 16">
    <name type="scientific">Halalkalibacter oceani</name>
    <dbReference type="NCBI Taxonomy" id="1653776"/>
    <lineage>
        <taxon>Bacteria</taxon>
        <taxon>Bacillati</taxon>
        <taxon>Bacillota</taxon>
        <taxon>Bacilli</taxon>
        <taxon>Bacillales</taxon>
        <taxon>Bacillaceae</taxon>
        <taxon>Halalkalibacter</taxon>
    </lineage>
</organism>
<feature type="transmembrane region" description="Helical" evidence="14">
    <location>
        <begin position="74"/>
        <end position="93"/>
    </location>
</feature>
<evidence type="ECO:0000256" key="4">
    <source>
        <dbReference type="ARBA" id="ARBA00022475"/>
    </source>
</evidence>
<evidence type="ECO:0000256" key="7">
    <source>
        <dbReference type="ARBA" id="ARBA00022989"/>
    </source>
</evidence>
<accession>A0A9X2DR17</accession>
<keyword evidence="9 14" id="KW-0406">Ion transport</keyword>
<sequence length="502" mass="54788">MELATLLTFIVYLAGMLLIGFIAYRMTNNLSDYVLGGRRLGGSVAALSAGASDMSSWLLLGLPGAMYLGGMTEIWIAVGLAIGAYLNWQFLAARLRQYTAVAKDSITLPEFLENRFHDRTKALRIISALVILVFFAFYTSSGLVGGALLFEASFDMPYTQALWIGALVIISYTFLGGFLAVSWTDFFQGILMFLALIIVPLRAMAEMGGWNETVQAVGAIDPSYLDAFQGTTVIGIVSLLAWGLGYFGQPHIVTRFMAVKSVREIPKARAVGMTWMVLSLFGAIFTGFVGIAYFSANGIAGQPLAEGSHETVFIVFSQLLFDPWVSGFLLAAILSAIMSTIDSQLLVSSSALAEDVYKGFVRKNASQQELVWIGRFGVVFIALVAVWLAYHPESSVLDLVGYAWAGFGAAFGPVLLLALFWKRMTRNGALAGMIVGGMTVIIWAELDTWFRIERAHYPLLELYEIIPGFVFASLAIILFSLLDKAPSKEIEAEYEQAKTPII</sequence>
<keyword evidence="11 14" id="KW-0739">Sodium transport</keyword>
<dbReference type="PROSITE" id="PS50283">
    <property type="entry name" value="NA_SOLUT_SYMP_3"/>
    <property type="match status" value="1"/>
</dbReference>
<evidence type="ECO:0000256" key="8">
    <source>
        <dbReference type="ARBA" id="ARBA00023053"/>
    </source>
</evidence>
<dbReference type="GO" id="GO:0031402">
    <property type="term" value="F:sodium ion binding"/>
    <property type="evidence" value="ECO:0007669"/>
    <property type="project" value="UniProtKB-UniRule"/>
</dbReference>
<comment type="subcellular location">
    <subcellularLocation>
        <location evidence="1 14">Cell membrane</location>
        <topology evidence="1 14">Multi-pass membrane protein</topology>
    </subcellularLocation>
</comment>
<feature type="transmembrane region" description="Helical" evidence="14">
    <location>
        <begin position="6"/>
        <end position="24"/>
    </location>
</feature>
<evidence type="ECO:0000256" key="3">
    <source>
        <dbReference type="ARBA" id="ARBA00022448"/>
    </source>
</evidence>
<dbReference type="EMBL" id="JAMBOL010000016">
    <property type="protein sequence ID" value="MCM3715494.1"/>
    <property type="molecule type" value="Genomic_DNA"/>
</dbReference>
<keyword evidence="4 14" id="KW-1003">Cell membrane</keyword>
<dbReference type="Pfam" id="PF00474">
    <property type="entry name" value="SSF"/>
    <property type="match status" value="1"/>
</dbReference>
<keyword evidence="10 14" id="KW-0472">Membrane</keyword>
<evidence type="ECO:0000256" key="2">
    <source>
        <dbReference type="ARBA" id="ARBA00006434"/>
    </source>
</evidence>
<evidence type="ECO:0000256" key="1">
    <source>
        <dbReference type="ARBA" id="ARBA00004651"/>
    </source>
</evidence>
<dbReference type="Gene3D" id="1.20.1730.10">
    <property type="entry name" value="Sodium/glucose cotransporter"/>
    <property type="match status" value="1"/>
</dbReference>
<dbReference type="InterPro" id="IPR018212">
    <property type="entry name" value="Na/solute_symporter_CS"/>
</dbReference>
<comment type="function">
    <text evidence="14">Catalyzes the sodium-dependent uptake of extracellular L-proline.</text>
</comment>
<dbReference type="RefSeq" id="WP_251194479.1">
    <property type="nucleotide sequence ID" value="NZ_JAMBOL010000016.1"/>
</dbReference>
<dbReference type="CDD" id="cd11475">
    <property type="entry name" value="SLC5sbd_PutP"/>
    <property type="match status" value="1"/>
</dbReference>
<gene>
    <name evidence="15" type="primary">putP</name>
    <name evidence="15" type="ORF">M3202_15600</name>
</gene>
<dbReference type="GO" id="GO:0005298">
    <property type="term" value="F:proline:sodium symporter activity"/>
    <property type="evidence" value="ECO:0007669"/>
    <property type="project" value="UniProtKB-UniRule"/>
</dbReference>
<feature type="transmembrane region" description="Helical" evidence="14">
    <location>
        <begin position="268"/>
        <end position="294"/>
    </location>
</feature>
<keyword evidence="6 14" id="KW-0769">Symport</keyword>
<feature type="transmembrane region" description="Helical" evidence="14">
    <location>
        <begin position="125"/>
        <end position="150"/>
    </location>
</feature>
<feature type="transmembrane region" description="Helical" evidence="14">
    <location>
        <begin position="190"/>
        <end position="207"/>
    </location>
</feature>
<evidence type="ECO:0000256" key="12">
    <source>
        <dbReference type="ARBA" id="ARBA00033708"/>
    </source>
</evidence>
<evidence type="ECO:0000256" key="14">
    <source>
        <dbReference type="RuleBase" id="RU366012"/>
    </source>
</evidence>
<dbReference type="NCBIfam" id="TIGR00813">
    <property type="entry name" value="sss"/>
    <property type="match status" value="1"/>
</dbReference>
<dbReference type="Proteomes" id="UP001139179">
    <property type="component" value="Unassembled WGS sequence"/>
</dbReference>
<feature type="transmembrane region" description="Helical" evidence="14">
    <location>
        <begin position="402"/>
        <end position="421"/>
    </location>
</feature>
<proteinExistence type="inferred from homology"/>
<keyword evidence="8 14" id="KW-0915">Sodium</keyword>
<dbReference type="InterPro" id="IPR011851">
    <property type="entry name" value="Na/Pro_symporter"/>
</dbReference>
<reference evidence="15" key="1">
    <citation type="submission" date="2022-05" db="EMBL/GenBank/DDBJ databases">
        <title>Comparative Genomics of Spacecraft Associated Microbes.</title>
        <authorList>
            <person name="Tran M.T."/>
            <person name="Wright A."/>
            <person name="Seuylemezian A."/>
            <person name="Eisen J."/>
            <person name="Coil D."/>
        </authorList>
    </citation>
    <scope>NUCLEOTIDE SEQUENCE</scope>
    <source>
        <strain evidence="15">214.1.1</strain>
    </source>
</reference>
<feature type="transmembrane region" description="Helical" evidence="14">
    <location>
        <begin position="370"/>
        <end position="390"/>
    </location>
</feature>
<comment type="catalytic activity">
    <reaction evidence="12">
        <text>L-proline(in) + Na(+)(in) = L-proline(out) + Na(+)(out)</text>
        <dbReference type="Rhea" id="RHEA:28967"/>
        <dbReference type="ChEBI" id="CHEBI:29101"/>
        <dbReference type="ChEBI" id="CHEBI:60039"/>
    </reaction>
</comment>
<dbReference type="FunFam" id="1.20.1730.10:FF:000002">
    <property type="entry name" value="Sodium/proline symporter"/>
    <property type="match status" value="1"/>
</dbReference>
<dbReference type="GO" id="GO:0015824">
    <property type="term" value="P:proline transport"/>
    <property type="evidence" value="ECO:0007669"/>
    <property type="project" value="UniProtKB-UniRule"/>
</dbReference>
<feature type="transmembrane region" description="Helical" evidence="14">
    <location>
        <begin position="314"/>
        <end position="337"/>
    </location>
</feature>
<dbReference type="InterPro" id="IPR001734">
    <property type="entry name" value="Na/solute_symporter"/>
</dbReference>